<proteinExistence type="predicted"/>
<reference evidence="2 3" key="1">
    <citation type="submission" date="2021-08" db="EMBL/GenBank/DDBJ databases">
        <authorList>
            <person name="Tuo L."/>
        </authorList>
    </citation>
    <scope>NUCLEOTIDE SEQUENCE [LARGE SCALE GENOMIC DNA]</scope>
    <source>
        <strain evidence="2 3">JCM 31229</strain>
    </source>
</reference>
<accession>A0ABS7PRW6</accession>
<keyword evidence="1" id="KW-1133">Transmembrane helix</keyword>
<organism evidence="2 3">
    <name type="scientific">Sphingomonas colocasiae</name>
    <dbReference type="NCBI Taxonomy" id="1848973"/>
    <lineage>
        <taxon>Bacteria</taxon>
        <taxon>Pseudomonadati</taxon>
        <taxon>Pseudomonadota</taxon>
        <taxon>Alphaproteobacteria</taxon>
        <taxon>Sphingomonadales</taxon>
        <taxon>Sphingomonadaceae</taxon>
        <taxon>Sphingomonas</taxon>
    </lineage>
</organism>
<dbReference type="EMBL" id="JAINVV010000008">
    <property type="protein sequence ID" value="MBY8824077.1"/>
    <property type="molecule type" value="Genomic_DNA"/>
</dbReference>
<gene>
    <name evidence="2" type="ORF">K7G82_17365</name>
</gene>
<sequence length="147" mass="16029">MGVQVIDGTLDSIELGREAKGIAIFKSASFTTADGQRKALPKFVAPASLKGDLVPGTRARFYHYKSIDHQGIVGVRLPDGRAAFHFPRNNEWIALGVVIINIVWLTLMIVAEDRIPFLAVGLIILGAVLWFISRKSRAEAKALFDAG</sequence>
<feature type="transmembrane region" description="Helical" evidence="1">
    <location>
        <begin position="92"/>
        <end position="109"/>
    </location>
</feature>
<protein>
    <recommendedName>
        <fullName evidence="4">DUF3592 domain-containing protein</fullName>
    </recommendedName>
</protein>
<comment type="caution">
    <text evidence="2">The sequence shown here is derived from an EMBL/GenBank/DDBJ whole genome shotgun (WGS) entry which is preliminary data.</text>
</comment>
<dbReference type="RefSeq" id="WP_222991170.1">
    <property type="nucleotide sequence ID" value="NZ_JAINVV010000008.1"/>
</dbReference>
<dbReference type="Proteomes" id="UP000706039">
    <property type="component" value="Unassembled WGS sequence"/>
</dbReference>
<evidence type="ECO:0000313" key="2">
    <source>
        <dbReference type="EMBL" id="MBY8824077.1"/>
    </source>
</evidence>
<evidence type="ECO:0000313" key="3">
    <source>
        <dbReference type="Proteomes" id="UP000706039"/>
    </source>
</evidence>
<keyword evidence="1" id="KW-0812">Transmembrane</keyword>
<keyword evidence="1" id="KW-0472">Membrane</keyword>
<keyword evidence="3" id="KW-1185">Reference proteome</keyword>
<feature type="transmembrane region" description="Helical" evidence="1">
    <location>
        <begin position="115"/>
        <end position="132"/>
    </location>
</feature>
<evidence type="ECO:0000256" key="1">
    <source>
        <dbReference type="SAM" id="Phobius"/>
    </source>
</evidence>
<name>A0ABS7PRW6_9SPHN</name>
<evidence type="ECO:0008006" key="4">
    <source>
        <dbReference type="Google" id="ProtNLM"/>
    </source>
</evidence>